<evidence type="ECO:0000313" key="1">
    <source>
        <dbReference type="EMBL" id="MBB4866880.1"/>
    </source>
</evidence>
<reference evidence="1 2" key="1">
    <citation type="submission" date="2020-08" db="EMBL/GenBank/DDBJ databases">
        <title>Functional genomics of gut bacteria from endangered species of beetles.</title>
        <authorList>
            <person name="Carlos-Shanley C."/>
        </authorList>
    </citation>
    <scope>NUCLEOTIDE SEQUENCE [LARGE SCALE GENOMIC DNA]</scope>
    <source>
        <strain evidence="1 2">S00179</strain>
    </source>
</reference>
<dbReference type="RefSeq" id="WP_184595822.1">
    <property type="nucleotide sequence ID" value="NZ_JACHLI010000032.1"/>
</dbReference>
<sequence length="175" mass="19752">MTIKVTQAEERTYQFCPDAMARLIAVPQKVKDAALNPRVTTYQAGIMNLPAPFNTADAWVCCRILQPHTDPDFNGKRFITLVVEASHQIGIVRNGQAGYEVQGQPGLLFTFNPNLLHWCWYNEDVENPRFICLQWEVPVNKVDQVLEELVAELSAVAPLNDAAELPLTRFHDFQG</sequence>
<evidence type="ECO:0000313" key="2">
    <source>
        <dbReference type="Proteomes" id="UP000566995"/>
    </source>
</evidence>
<dbReference type="EMBL" id="JACHLI010000032">
    <property type="protein sequence ID" value="MBB4866880.1"/>
    <property type="molecule type" value="Genomic_DNA"/>
</dbReference>
<dbReference type="AlphaFoldDB" id="A0A7W7KQV5"/>
<proteinExistence type="predicted"/>
<organism evidence="1 2">
    <name type="scientific">Pseudomonas nitroreducens</name>
    <dbReference type="NCBI Taxonomy" id="46680"/>
    <lineage>
        <taxon>Bacteria</taxon>
        <taxon>Pseudomonadati</taxon>
        <taxon>Pseudomonadota</taxon>
        <taxon>Gammaproteobacteria</taxon>
        <taxon>Pseudomonadales</taxon>
        <taxon>Pseudomonadaceae</taxon>
        <taxon>Pseudomonas</taxon>
    </lineage>
</organism>
<protein>
    <submittedName>
        <fullName evidence="1">Uncharacterized protein</fullName>
    </submittedName>
</protein>
<dbReference type="Proteomes" id="UP000566995">
    <property type="component" value="Unassembled WGS sequence"/>
</dbReference>
<accession>A0A7W7KQV5</accession>
<name>A0A7W7KQV5_PSENT</name>
<gene>
    <name evidence="1" type="ORF">HNP46_005787</name>
</gene>
<comment type="caution">
    <text evidence="1">The sequence shown here is derived from an EMBL/GenBank/DDBJ whole genome shotgun (WGS) entry which is preliminary data.</text>
</comment>